<dbReference type="Gene3D" id="1.10.287.80">
    <property type="entry name" value="ATP synthase, gamma subunit, helix hairpin domain"/>
    <property type="match status" value="1"/>
</dbReference>
<keyword evidence="7" id="KW-0472">Membrane</keyword>
<dbReference type="Proteomes" id="UP001589798">
    <property type="component" value="Unassembled WGS sequence"/>
</dbReference>
<evidence type="ECO:0000256" key="9">
    <source>
        <dbReference type="ARBA" id="ARBA00023310"/>
    </source>
</evidence>
<name>A0ABV6CRD0_9SPHN</name>
<protein>
    <submittedName>
        <fullName evidence="10">F0F1 ATP synthase subunit gamma</fullName>
    </submittedName>
</protein>
<proteinExistence type="inferred from homology"/>
<keyword evidence="8" id="KW-0139">CF(1)</keyword>
<comment type="subcellular location">
    <subcellularLocation>
        <location evidence="2">Membrane</location>
        <topology evidence="2">Peripheral membrane protein</topology>
    </subcellularLocation>
</comment>
<dbReference type="Pfam" id="PF00231">
    <property type="entry name" value="ATP-synt"/>
    <property type="match status" value="1"/>
</dbReference>
<evidence type="ECO:0000256" key="8">
    <source>
        <dbReference type="ARBA" id="ARBA00023196"/>
    </source>
</evidence>
<keyword evidence="6" id="KW-0406">Ion transport</keyword>
<dbReference type="InterPro" id="IPR035968">
    <property type="entry name" value="ATP_synth_F1_ATPase_gsu"/>
</dbReference>
<comment type="similarity">
    <text evidence="3">Belongs to the ATPase gamma chain family.</text>
</comment>
<gene>
    <name evidence="10" type="ORF">ACFFJC_03300</name>
</gene>
<evidence type="ECO:0000256" key="6">
    <source>
        <dbReference type="ARBA" id="ARBA00023065"/>
    </source>
</evidence>
<accession>A0ABV6CRD0</accession>
<comment type="function">
    <text evidence="1">Produces ATP from ADP in the presence of a proton gradient across the membrane. The gamma chain is believed to be important in regulating ATPase activity and the flow of protons through the CF(0) complex.</text>
</comment>
<keyword evidence="4" id="KW-0813">Transport</keyword>
<evidence type="ECO:0000256" key="7">
    <source>
        <dbReference type="ARBA" id="ARBA00023136"/>
    </source>
</evidence>
<evidence type="ECO:0000256" key="1">
    <source>
        <dbReference type="ARBA" id="ARBA00003456"/>
    </source>
</evidence>
<sequence length="286" mass="30532">MSDRLAEIGHRIETVRQLGAVVNAMQGIAAQRAQQARALLPAVRRYAETARTAIGQARRLAEPLEHSRKRTDHAAKGGLILFGAEQGFAGAFPEQLLDGAAADLQDRHILLIGARTAALAAERGLRIAWSASMPSKADALPALATSIIDALYDFLEEAGAVPITMAYPVWSSGKGVSIVRASLLPLDLDTFPTSTADLPPLINIKAADLIGDLTVEYVFAQICAAAVETFVAENEARLRTMATARSHIDRKGEALRLEERITRQDQITAEVVELGAASRAARGPGL</sequence>
<evidence type="ECO:0000256" key="3">
    <source>
        <dbReference type="ARBA" id="ARBA00007681"/>
    </source>
</evidence>
<evidence type="ECO:0000313" key="10">
    <source>
        <dbReference type="EMBL" id="MFC0203292.1"/>
    </source>
</evidence>
<dbReference type="PRINTS" id="PR00126">
    <property type="entry name" value="ATPASEGAMMA"/>
</dbReference>
<evidence type="ECO:0000256" key="4">
    <source>
        <dbReference type="ARBA" id="ARBA00022448"/>
    </source>
</evidence>
<evidence type="ECO:0000256" key="5">
    <source>
        <dbReference type="ARBA" id="ARBA00022781"/>
    </source>
</evidence>
<dbReference type="Gene3D" id="3.40.1380.10">
    <property type="match status" value="1"/>
</dbReference>
<keyword evidence="9" id="KW-0066">ATP synthesis</keyword>
<comment type="caution">
    <text evidence="10">The sequence shown here is derived from an EMBL/GenBank/DDBJ whole genome shotgun (WGS) entry which is preliminary data.</text>
</comment>
<keyword evidence="11" id="KW-1185">Reference proteome</keyword>
<evidence type="ECO:0000313" key="11">
    <source>
        <dbReference type="Proteomes" id="UP001589798"/>
    </source>
</evidence>
<dbReference type="InterPro" id="IPR000131">
    <property type="entry name" value="ATP_synth_F1_gsu"/>
</dbReference>
<evidence type="ECO:0000256" key="2">
    <source>
        <dbReference type="ARBA" id="ARBA00004170"/>
    </source>
</evidence>
<dbReference type="SUPFAM" id="SSF52943">
    <property type="entry name" value="ATP synthase (F1-ATPase), gamma subunit"/>
    <property type="match status" value="1"/>
</dbReference>
<keyword evidence="5" id="KW-0375">Hydrogen ion transport</keyword>
<dbReference type="EMBL" id="JBHLWK010000006">
    <property type="protein sequence ID" value="MFC0203292.1"/>
    <property type="molecule type" value="Genomic_DNA"/>
</dbReference>
<reference evidence="10 11" key="1">
    <citation type="submission" date="2024-09" db="EMBL/GenBank/DDBJ databases">
        <authorList>
            <person name="Sun Q."/>
            <person name="Mori K."/>
        </authorList>
    </citation>
    <scope>NUCLEOTIDE SEQUENCE [LARGE SCALE GENOMIC DNA]</scope>
    <source>
        <strain evidence="10 11">CCM 7706</strain>
    </source>
</reference>
<organism evidence="10 11">
    <name type="scientific">Novosphingobium soli</name>
    <dbReference type="NCBI Taxonomy" id="574956"/>
    <lineage>
        <taxon>Bacteria</taxon>
        <taxon>Pseudomonadati</taxon>
        <taxon>Pseudomonadota</taxon>
        <taxon>Alphaproteobacteria</taxon>
        <taxon>Sphingomonadales</taxon>
        <taxon>Sphingomonadaceae</taxon>
        <taxon>Novosphingobium</taxon>
    </lineage>
</organism>
<dbReference type="RefSeq" id="WP_086485540.1">
    <property type="nucleotide sequence ID" value="NZ_JBHLWK010000006.1"/>
</dbReference>